<keyword evidence="7" id="KW-0732">Signal</keyword>
<comment type="catalytic activity">
    <reaction evidence="1">
        <text>a 1,2-diacyl-sn-glycero-3-phosphocholine + H2O = a 1,2-diacyl-sn-glycero-3-phosphate + choline + H(+)</text>
        <dbReference type="Rhea" id="RHEA:14445"/>
        <dbReference type="ChEBI" id="CHEBI:15354"/>
        <dbReference type="ChEBI" id="CHEBI:15377"/>
        <dbReference type="ChEBI" id="CHEBI:15378"/>
        <dbReference type="ChEBI" id="CHEBI:57643"/>
        <dbReference type="ChEBI" id="CHEBI:58608"/>
        <dbReference type="EC" id="3.1.4.4"/>
    </reaction>
</comment>
<evidence type="ECO:0000256" key="5">
    <source>
        <dbReference type="ARBA" id="ARBA00022963"/>
    </source>
</evidence>
<gene>
    <name evidence="9" type="ORF">GCM10009757_36960</name>
</gene>
<dbReference type="Pfam" id="PF13091">
    <property type="entry name" value="PLDc_2"/>
    <property type="match status" value="2"/>
</dbReference>
<comment type="caution">
    <text evidence="9">The sequence shown here is derived from an EMBL/GenBank/DDBJ whole genome shotgun (WGS) entry which is preliminary data.</text>
</comment>
<accession>A0ABN2VDR1</accession>
<dbReference type="EC" id="3.1.4.4" evidence="3"/>
<keyword evidence="4" id="KW-0378">Hydrolase</keyword>
<dbReference type="SUPFAM" id="SSF56024">
    <property type="entry name" value="Phospholipase D/nuclease"/>
    <property type="match status" value="2"/>
</dbReference>
<evidence type="ECO:0000256" key="4">
    <source>
        <dbReference type="ARBA" id="ARBA00022801"/>
    </source>
</evidence>
<dbReference type="InterPro" id="IPR051406">
    <property type="entry name" value="PLD_domain"/>
</dbReference>
<keyword evidence="5" id="KW-0442">Lipid degradation</keyword>
<keyword evidence="6" id="KW-0443">Lipid metabolism</keyword>
<dbReference type="Proteomes" id="UP001403094">
    <property type="component" value="Unassembled WGS sequence"/>
</dbReference>
<evidence type="ECO:0000313" key="9">
    <source>
        <dbReference type="EMBL" id="GAA2057801.1"/>
    </source>
</evidence>
<sequence length="405" mass="43020">MRRGPDGYKDVMRMTLALRLPLSGLLALALTALLTVAAASTATGAAGTAAVGSYTVFNAPADGEPDHTLEDHLVDLIDGAPAGSAIHGAMYTWTRTPVAEALARAQARGVRVSLAVDKEGEGGSNSSPTNAAIATLKDAGLTRLVLCGNTSVGNSSCIANRSNSLNHNKFFTFSATGGLSEVVFLSSANLTNPQLRLYNNAVVIHGDAELRGAFLRHMDNLLAQRRNNNYSASADGYFRSPVSDIRVFFPPRADSSGGTGAEASTDLVVGRLRYITRYEPGCTLEVAHAQFTGPRAPVADELIRIARLGCAVRVVGGDNMTDYIRDRLAGHANLTVRGLDSLHSKYIVYTGDYNGTAGRSLVFTGSHNLTGPSLRAHDETMIRVELPGIADDYLENFGRLWAQAR</sequence>
<evidence type="ECO:0000256" key="2">
    <source>
        <dbReference type="ARBA" id="ARBA00008664"/>
    </source>
</evidence>
<evidence type="ECO:0000256" key="7">
    <source>
        <dbReference type="SAM" id="SignalP"/>
    </source>
</evidence>
<dbReference type="Gene3D" id="3.30.870.10">
    <property type="entry name" value="Endonuclease Chain A"/>
    <property type="match status" value="2"/>
</dbReference>
<evidence type="ECO:0000256" key="6">
    <source>
        <dbReference type="ARBA" id="ARBA00023098"/>
    </source>
</evidence>
<feature type="signal peptide" evidence="7">
    <location>
        <begin position="1"/>
        <end position="45"/>
    </location>
</feature>
<evidence type="ECO:0000313" key="10">
    <source>
        <dbReference type="Proteomes" id="UP001403094"/>
    </source>
</evidence>
<dbReference type="PANTHER" id="PTHR43856:SF1">
    <property type="entry name" value="MITOCHONDRIAL CARDIOLIPIN HYDROLASE"/>
    <property type="match status" value="1"/>
</dbReference>
<feature type="domain" description="Phospholipase D-like" evidence="8">
    <location>
        <begin position="82"/>
        <end position="221"/>
    </location>
</feature>
<evidence type="ECO:0000256" key="1">
    <source>
        <dbReference type="ARBA" id="ARBA00000798"/>
    </source>
</evidence>
<feature type="chain" id="PRO_5047160869" description="phospholipase D" evidence="7">
    <location>
        <begin position="46"/>
        <end position="405"/>
    </location>
</feature>
<name>A0ABN2VDR1_9ACTN</name>
<evidence type="ECO:0000259" key="8">
    <source>
        <dbReference type="Pfam" id="PF13091"/>
    </source>
</evidence>
<organism evidence="9 10">
    <name type="scientific">Streptomyces cheonanensis</name>
    <dbReference type="NCBI Taxonomy" id="312720"/>
    <lineage>
        <taxon>Bacteria</taxon>
        <taxon>Bacillati</taxon>
        <taxon>Actinomycetota</taxon>
        <taxon>Actinomycetes</taxon>
        <taxon>Kitasatosporales</taxon>
        <taxon>Streptomycetaceae</taxon>
        <taxon>Streptomyces</taxon>
    </lineage>
</organism>
<evidence type="ECO:0000256" key="3">
    <source>
        <dbReference type="ARBA" id="ARBA00012027"/>
    </source>
</evidence>
<feature type="domain" description="Phospholipase D-like" evidence="8">
    <location>
        <begin position="284"/>
        <end position="401"/>
    </location>
</feature>
<proteinExistence type="inferred from homology"/>
<comment type="similarity">
    <text evidence="2">Belongs to the phospholipase D family.</text>
</comment>
<dbReference type="PANTHER" id="PTHR43856">
    <property type="entry name" value="CARDIOLIPIN HYDROLASE"/>
    <property type="match status" value="1"/>
</dbReference>
<dbReference type="InterPro" id="IPR025202">
    <property type="entry name" value="PLD-like_dom"/>
</dbReference>
<dbReference type="EMBL" id="BAAANQ010000007">
    <property type="protein sequence ID" value="GAA2057801.1"/>
    <property type="molecule type" value="Genomic_DNA"/>
</dbReference>
<keyword evidence="10" id="KW-1185">Reference proteome</keyword>
<reference evidence="9 10" key="1">
    <citation type="journal article" date="2019" name="Int. J. Syst. Evol. Microbiol.">
        <title>The Global Catalogue of Microorganisms (GCM) 10K type strain sequencing project: providing services to taxonomists for standard genome sequencing and annotation.</title>
        <authorList>
            <consortium name="The Broad Institute Genomics Platform"/>
            <consortium name="The Broad Institute Genome Sequencing Center for Infectious Disease"/>
            <person name="Wu L."/>
            <person name="Ma J."/>
        </authorList>
    </citation>
    <scope>NUCLEOTIDE SEQUENCE [LARGE SCALE GENOMIC DNA]</scope>
    <source>
        <strain evidence="9 10">JCM 14549</strain>
    </source>
</reference>
<protein>
    <recommendedName>
        <fullName evidence="3">phospholipase D</fullName>
        <ecNumber evidence="3">3.1.4.4</ecNumber>
    </recommendedName>
</protein>